<feature type="compositionally biased region" description="Basic and acidic residues" evidence="1">
    <location>
        <begin position="248"/>
        <end position="262"/>
    </location>
</feature>
<evidence type="ECO:0000313" key="2">
    <source>
        <dbReference type="EMBL" id="CAB5057291.1"/>
    </source>
</evidence>
<feature type="region of interest" description="Disordered" evidence="1">
    <location>
        <begin position="238"/>
        <end position="262"/>
    </location>
</feature>
<proteinExistence type="predicted"/>
<gene>
    <name evidence="2" type="ORF">UFOPK4306_00684</name>
</gene>
<dbReference type="AlphaFoldDB" id="A0A6J7TUG8"/>
<reference evidence="2" key="1">
    <citation type="submission" date="2020-05" db="EMBL/GenBank/DDBJ databases">
        <authorList>
            <person name="Chiriac C."/>
            <person name="Salcher M."/>
            <person name="Ghai R."/>
            <person name="Kavagutti S V."/>
        </authorList>
    </citation>
    <scope>NUCLEOTIDE SEQUENCE</scope>
</reference>
<evidence type="ECO:0000256" key="1">
    <source>
        <dbReference type="SAM" id="MobiDB-lite"/>
    </source>
</evidence>
<accession>A0A6J7TUG8</accession>
<name>A0A6J7TUG8_9ZZZZ</name>
<dbReference type="EMBL" id="CAFBQP010000020">
    <property type="protein sequence ID" value="CAB5057291.1"/>
    <property type="molecule type" value="Genomic_DNA"/>
</dbReference>
<sequence>MHRVARPDDGVAGIACGAKQRPQRVLHLVRTHAGDEREASGDAIRVERLADLKHELGACLGADLAPNRVADAPEELDVGPVELARALADPEHVGRAVVPTSGQRVLTCERLLVPEQQRFVARVHVDLVQRGGGLGVHPAGAHEAQRPIDLLGELFVALALGARRDEFLCPLVHAMEVCKPTLGESPKEVERGRRLVIRLNETIRVGGSCGLGGCCIVDDVATERRQHQVANLLERRRPGFGELTGDPPHLHDGNTKGVGEYDGHLEDDAQLLADVDR</sequence>
<organism evidence="2">
    <name type="scientific">freshwater metagenome</name>
    <dbReference type="NCBI Taxonomy" id="449393"/>
    <lineage>
        <taxon>unclassified sequences</taxon>
        <taxon>metagenomes</taxon>
        <taxon>ecological metagenomes</taxon>
    </lineage>
</organism>
<protein>
    <submittedName>
        <fullName evidence="2">Unannotated protein</fullName>
    </submittedName>
</protein>